<feature type="domain" description="Gfo/Idh/MocA-like oxidoreductase N-terminal" evidence="1">
    <location>
        <begin position="6"/>
        <end position="118"/>
    </location>
</feature>
<feature type="domain" description="GFO/IDH/MocA-like oxidoreductase" evidence="2">
    <location>
        <begin position="126"/>
        <end position="235"/>
    </location>
</feature>
<organism evidence="3 4">
    <name type="scientific">Algimonas ampicilliniresistens</name>
    <dbReference type="NCBI Taxonomy" id="1298735"/>
    <lineage>
        <taxon>Bacteria</taxon>
        <taxon>Pseudomonadati</taxon>
        <taxon>Pseudomonadota</taxon>
        <taxon>Alphaproteobacteria</taxon>
        <taxon>Maricaulales</taxon>
        <taxon>Robiginitomaculaceae</taxon>
        <taxon>Algimonas</taxon>
    </lineage>
</organism>
<proteinExistence type="predicted"/>
<reference evidence="3" key="1">
    <citation type="journal article" date="2014" name="Int. J. Syst. Evol. Microbiol.">
        <title>Complete genome of a new Firmicutes species belonging to the dominant human colonic microbiota ('Ruminococcus bicirculans') reveals two chromosomes and a selective capacity to utilize plant glucans.</title>
        <authorList>
            <consortium name="NISC Comparative Sequencing Program"/>
            <person name="Wegmann U."/>
            <person name="Louis P."/>
            <person name="Goesmann A."/>
            <person name="Henrissat B."/>
            <person name="Duncan S.H."/>
            <person name="Flint H.J."/>
        </authorList>
    </citation>
    <scope>NUCLEOTIDE SEQUENCE</scope>
    <source>
        <strain evidence="3">NBRC 108219</strain>
    </source>
</reference>
<accession>A0ABQ5VDP2</accession>
<evidence type="ECO:0000259" key="2">
    <source>
        <dbReference type="Pfam" id="PF22725"/>
    </source>
</evidence>
<protein>
    <recommendedName>
        <fullName evidence="5">Gfo/Idh/MocA family oxidoreductase</fullName>
    </recommendedName>
</protein>
<evidence type="ECO:0000313" key="4">
    <source>
        <dbReference type="Proteomes" id="UP001161391"/>
    </source>
</evidence>
<dbReference type="InterPro" id="IPR000683">
    <property type="entry name" value="Gfo/Idh/MocA-like_OxRdtase_N"/>
</dbReference>
<dbReference type="PANTHER" id="PTHR43377">
    <property type="entry name" value="BILIVERDIN REDUCTASE A"/>
    <property type="match status" value="1"/>
</dbReference>
<evidence type="ECO:0008006" key="5">
    <source>
        <dbReference type="Google" id="ProtNLM"/>
    </source>
</evidence>
<evidence type="ECO:0000313" key="3">
    <source>
        <dbReference type="EMBL" id="GLQ24696.1"/>
    </source>
</evidence>
<dbReference type="PANTHER" id="PTHR43377:SF6">
    <property type="entry name" value="GFO_IDH_MOCA-LIKE OXIDOREDUCTASE N-TERMINAL DOMAIN-CONTAINING PROTEIN"/>
    <property type="match status" value="1"/>
</dbReference>
<dbReference type="Pfam" id="PF22725">
    <property type="entry name" value="GFO_IDH_MocA_C3"/>
    <property type="match status" value="1"/>
</dbReference>
<name>A0ABQ5VDP2_9PROT</name>
<dbReference type="Gene3D" id="3.30.360.10">
    <property type="entry name" value="Dihydrodipicolinate Reductase, domain 2"/>
    <property type="match status" value="1"/>
</dbReference>
<reference evidence="3" key="2">
    <citation type="submission" date="2023-01" db="EMBL/GenBank/DDBJ databases">
        <title>Draft genome sequence of Algimonas ampicilliniresistens strain NBRC 108219.</title>
        <authorList>
            <person name="Sun Q."/>
            <person name="Mori K."/>
        </authorList>
    </citation>
    <scope>NUCLEOTIDE SEQUENCE</scope>
    <source>
        <strain evidence="3">NBRC 108219</strain>
    </source>
</reference>
<dbReference type="Pfam" id="PF01408">
    <property type="entry name" value="GFO_IDH_MocA"/>
    <property type="match status" value="1"/>
</dbReference>
<evidence type="ECO:0000259" key="1">
    <source>
        <dbReference type="Pfam" id="PF01408"/>
    </source>
</evidence>
<comment type="caution">
    <text evidence="3">The sequence shown here is derived from an EMBL/GenBank/DDBJ whole genome shotgun (WGS) entry which is preliminary data.</text>
</comment>
<dbReference type="InterPro" id="IPR055170">
    <property type="entry name" value="GFO_IDH_MocA-like_dom"/>
</dbReference>
<dbReference type="EMBL" id="BSNK01000002">
    <property type="protein sequence ID" value="GLQ24696.1"/>
    <property type="molecule type" value="Genomic_DNA"/>
</dbReference>
<dbReference type="InterPro" id="IPR036291">
    <property type="entry name" value="NAD(P)-bd_dom_sf"/>
</dbReference>
<dbReference type="SUPFAM" id="SSF51735">
    <property type="entry name" value="NAD(P)-binding Rossmann-fold domains"/>
    <property type="match status" value="1"/>
</dbReference>
<sequence length="319" mass="34765">MSTPIVAVFGCGHWGKNLARNFAELGALRAVVDPNPETAAKHASMHGVTAMTKDEALASDIDGVVIAAPAEYHAALALEAAAASKHVYVEKPIALTEADALSMIEATKKADRILMVGHLLQYHPVFVALRDMVRAGGLGKLRYAYSHRLSTGKFRVEEDAFWSLAPHDVSMLLALFDEAPSHVRQSGLDFVTDGIADETRLDMVFPSGGRAHVFASWLHPFKEQRLVVVGEDAMAVFDDVKPWEEKLALYKHVIDTSGPVPVPHKADVEYVDVPQGEPLKSECQHFLDCIANGTTPFTDGEEALRVLRVMAAEKLPKPI</sequence>
<dbReference type="Gene3D" id="3.40.50.720">
    <property type="entry name" value="NAD(P)-binding Rossmann-like Domain"/>
    <property type="match status" value="1"/>
</dbReference>
<dbReference type="InterPro" id="IPR051450">
    <property type="entry name" value="Gfo/Idh/MocA_Oxidoreductases"/>
</dbReference>
<dbReference type="SUPFAM" id="SSF55347">
    <property type="entry name" value="Glyceraldehyde-3-phosphate dehydrogenase-like, C-terminal domain"/>
    <property type="match status" value="1"/>
</dbReference>
<gene>
    <name evidence="3" type="ORF">GCM10007853_25700</name>
</gene>
<keyword evidence="4" id="KW-1185">Reference proteome</keyword>
<dbReference type="Proteomes" id="UP001161391">
    <property type="component" value="Unassembled WGS sequence"/>
</dbReference>